<reference evidence="1" key="1">
    <citation type="submission" date="2019-08" db="EMBL/GenBank/DDBJ databases">
        <authorList>
            <person name="Kucharzyk K."/>
            <person name="Murdoch R.W."/>
            <person name="Higgins S."/>
            <person name="Loffler F."/>
        </authorList>
    </citation>
    <scope>NUCLEOTIDE SEQUENCE</scope>
</reference>
<comment type="caution">
    <text evidence="1">The sequence shown here is derived from an EMBL/GenBank/DDBJ whole genome shotgun (WGS) entry which is preliminary data.</text>
</comment>
<gene>
    <name evidence="1" type="ORF">SDC9_200851</name>
</gene>
<name>A0A645IPM1_9ZZZZ</name>
<evidence type="ECO:0000313" key="1">
    <source>
        <dbReference type="EMBL" id="MPN53187.1"/>
    </source>
</evidence>
<protein>
    <submittedName>
        <fullName evidence="1">Uncharacterized protein</fullName>
    </submittedName>
</protein>
<organism evidence="1">
    <name type="scientific">bioreactor metagenome</name>
    <dbReference type="NCBI Taxonomy" id="1076179"/>
    <lineage>
        <taxon>unclassified sequences</taxon>
        <taxon>metagenomes</taxon>
        <taxon>ecological metagenomes</taxon>
    </lineage>
</organism>
<sequence>MCYPDRIERYFKIEGDTLYLYETSDEQETSGAFLTGAFRRGAIDACDLCKAYFANE</sequence>
<proteinExistence type="predicted"/>
<accession>A0A645IPM1</accession>
<dbReference type="AlphaFoldDB" id="A0A645IPM1"/>
<dbReference type="EMBL" id="VSSQ01120048">
    <property type="protein sequence ID" value="MPN53187.1"/>
    <property type="molecule type" value="Genomic_DNA"/>
</dbReference>